<dbReference type="GO" id="GO:0008253">
    <property type="term" value="F:5'-nucleotidase activity"/>
    <property type="evidence" value="ECO:0007669"/>
    <property type="project" value="InterPro"/>
</dbReference>
<evidence type="ECO:0000256" key="1">
    <source>
        <dbReference type="PIRSR" id="PIRSR610708-1"/>
    </source>
</evidence>
<protein>
    <submittedName>
        <fullName evidence="2">5'(3')-deoxyribonucleotidase</fullName>
    </submittedName>
</protein>
<dbReference type="InterPro" id="IPR036412">
    <property type="entry name" value="HAD-like_sf"/>
</dbReference>
<accession>A0AAX4G6I2</accession>
<feature type="active site" description="Nucleophile" evidence="1">
    <location>
        <position position="8"/>
    </location>
</feature>
<dbReference type="GO" id="GO:0009264">
    <property type="term" value="P:deoxyribonucleotide catabolic process"/>
    <property type="evidence" value="ECO:0007669"/>
    <property type="project" value="InterPro"/>
</dbReference>
<dbReference type="EMBL" id="OR575930">
    <property type="protein sequence ID" value="WOZ57518.1"/>
    <property type="molecule type" value="Genomic_DNA"/>
</dbReference>
<evidence type="ECO:0000313" key="2">
    <source>
        <dbReference type="EMBL" id="WOZ57518.1"/>
    </source>
</evidence>
<organism evidence="2 3">
    <name type="scientific">Pseudomonas phage vB_PseuGesM_254</name>
    <dbReference type="NCBI Taxonomy" id="3092638"/>
    <lineage>
        <taxon>Viruses</taxon>
        <taxon>Duplodnaviria</taxon>
        <taxon>Heunggongvirae</taxon>
        <taxon>Uroviricota</taxon>
        <taxon>Caudoviricetes</taxon>
        <taxon>Vandenendeviridae</taxon>
        <taxon>Chemalvirus</taxon>
        <taxon>Chemalvirus PseuGes254</taxon>
    </lineage>
</organism>
<name>A0AAX4G6I2_9CAUD</name>
<feature type="active site" description="Proton donor" evidence="1">
    <location>
        <position position="10"/>
    </location>
</feature>
<dbReference type="SUPFAM" id="SSF56784">
    <property type="entry name" value="HAD-like"/>
    <property type="match status" value="1"/>
</dbReference>
<keyword evidence="3" id="KW-1185">Reference proteome</keyword>
<reference evidence="3" key="1">
    <citation type="submission" date="2024-05" db="EMBL/GenBank/DDBJ databases">
        <authorList>
            <person name="Tikunov A.Y."/>
            <person name="Morozova V.V."/>
            <person name="Kozlova Y.N."/>
            <person name="Tikunova N.V."/>
            <person name="Babkin I.V."/>
        </authorList>
    </citation>
    <scope>NUCLEOTIDE SEQUENCE [LARGE SCALE GENOMIC DNA]</scope>
</reference>
<dbReference type="InterPro" id="IPR023214">
    <property type="entry name" value="HAD_sf"/>
</dbReference>
<dbReference type="Gene3D" id="3.40.50.1000">
    <property type="entry name" value="HAD superfamily/HAD-like"/>
    <property type="match status" value="1"/>
</dbReference>
<evidence type="ECO:0000313" key="3">
    <source>
        <dbReference type="Proteomes" id="UP001305174"/>
    </source>
</evidence>
<dbReference type="Pfam" id="PF06941">
    <property type="entry name" value="NT5C"/>
    <property type="match status" value="1"/>
</dbReference>
<sequence>MRKILAVDVDEVVLSIWPRWLEWLNMVTNKDVEEHEVNMNYSLMEYFPEIDALDFWRQNYLYDTMIPRSDCLNALWDLKEHMDIGFVTYCKAGHFSSKCRFLKRYFPFVKFINATKEKGYTLCDYAIDDRNKHCNQYPNNVIVLKYLTPYTQDVELDREVIEVKNWKEIHRYLKGELYGRN</sequence>
<dbReference type="InterPro" id="IPR010708">
    <property type="entry name" value="5'(3')-deoxyribonucleotidase"/>
</dbReference>
<dbReference type="Proteomes" id="UP001305174">
    <property type="component" value="Segment"/>
</dbReference>
<proteinExistence type="predicted"/>